<name>A0ABU9WYT8_9MICC</name>
<keyword evidence="8" id="KW-0282">Flagellum</keyword>
<evidence type="ECO:0000256" key="5">
    <source>
        <dbReference type="RuleBase" id="RU362066"/>
    </source>
</evidence>
<protein>
    <recommendedName>
        <fullName evidence="5">Flagellar hook-associated protein 2</fullName>
        <shortName evidence="5">HAP2</shortName>
    </recommendedName>
    <alternativeName>
        <fullName evidence="5">Flagellar cap protein</fullName>
    </alternativeName>
</protein>
<comment type="similarity">
    <text evidence="1 5">Belongs to the FliD family.</text>
</comment>
<keyword evidence="5" id="KW-0964">Secreted</keyword>
<evidence type="ECO:0000256" key="3">
    <source>
        <dbReference type="ARBA" id="ARBA00023054"/>
    </source>
</evidence>
<evidence type="ECO:0000313" key="8">
    <source>
        <dbReference type="EMBL" id="MEN2744346.1"/>
    </source>
</evidence>
<keyword evidence="3" id="KW-0175">Coiled coil</keyword>
<dbReference type="Pfam" id="PF07195">
    <property type="entry name" value="FliD_C"/>
    <property type="match status" value="1"/>
</dbReference>
<evidence type="ECO:0000313" key="9">
    <source>
        <dbReference type="Proteomes" id="UP001422074"/>
    </source>
</evidence>
<evidence type="ECO:0000256" key="2">
    <source>
        <dbReference type="ARBA" id="ARBA00011255"/>
    </source>
</evidence>
<reference evidence="8 9" key="1">
    <citation type="submission" date="2024-05" db="EMBL/GenBank/DDBJ databases">
        <title>Sinomonas sp. nov., isolated from a waste landfill.</title>
        <authorList>
            <person name="Zhao Y."/>
        </authorList>
    </citation>
    <scope>NUCLEOTIDE SEQUENCE [LARGE SCALE GENOMIC DNA]</scope>
    <source>
        <strain evidence="8 9">CCTCC AB2014300</strain>
    </source>
</reference>
<gene>
    <name evidence="8" type="primary">fliD</name>
    <name evidence="8" type="ORF">ABCQ75_07310</name>
</gene>
<evidence type="ECO:0000259" key="6">
    <source>
        <dbReference type="Pfam" id="PF02465"/>
    </source>
</evidence>
<keyword evidence="4 5" id="KW-0975">Bacterial flagellum</keyword>
<feature type="domain" description="Flagellar hook-associated protein 2 N-terminal" evidence="6">
    <location>
        <begin position="10"/>
        <end position="105"/>
    </location>
</feature>
<evidence type="ECO:0000259" key="7">
    <source>
        <dbReference type="Pfam" id="PF07195"/>
    </source>
</evidence>
<dbReference type="InterPro" id="IPR040026">
    <property type="entry name" value="FliD"/>
</dbReference>
<keyword evidence="8" id="KW-0966">Cell projection</keyword>
<evidence type="ECO:0000256" key="4">
    <source>
        <dbReference type="ARBA" id="ARBA00023143"/>
    </source>
</evidence>
<keyword evidence="8" id="KW-0969">Cilium</keyword>
<dbReference type="InterPro" id="IPR010809">
    <property type="entry name" value="FliD_C"/>
</dbReference>
<comment type="subunit">
    <text evidence="2 5">Homopentamer.</text>
</comment>
<proteinExistence type="inferred from homology"/>
<feature type="domain" description="Flagellar hook-associated protein 2 C-terminal" evidence="7">
    <location>
        <begin position="220"/>
        <end position="442"/>
    </location>
</feature>
<sequence length="463" mass="46219">MGMSIDGLATGLDTTSIINALMGVEAAPQQVLKRRAAGIEQFISALQSLNTKVADLATLAAKTATPTGTTAFAVASSGTAATGVARPTAQAGSVSFTVDALAQTHTAVTAAYSNSTGWPDSPATITITGTDGVRHEVTAASGSLDAMVTAVNAAGAGVTAVKVAAGVDGSGTQQYRLQFTATSQGAAGAFTVHRGTAADTDAGIAPDLFAAPGAAIVSQGQDAQVTLYPGTGAATTLTSSGNTFANLLPGLDATVSAVSATAVTLTVTPDAKAVSASAKALVDGLNGVFSTINSGSAVSSNATTGTTTAGRFVGDSTVRTVQRTLFEAASYPVGGKSPIEIGIKVQKDGTLLFDEAKFEAAYAADPAAASAQLEALSARVAAAAESVSDRFDGSLTLKIQSQQGLARTYNDQIEAWQTRLDSRRVTLTRIYAGLETAISGLNSQQAYLSSSLAALTASSGSES</sequence>
<keyword evidence="9" id="KW-1185">Reference proteome</keyword>
<dbReference type="Proteomes" id="UP001422074">
    <property type="component" value="Unassembled WGS sequence"/>
</dbReference>
<evidence type="ECO:0000256" key="1">
    <source>
        <dbReference type="ARBA" id="ARBA00009764"/>
    </source>
</evidence>
<accession>A0ABU9WYT8</accession>
<dbReference type="RefSeq" id="WP_345884309.1">
    <property type="nucleotide sequence ID" value="NZ_JBDFRB010000005.1"/>
</dbReference>
<comment type="function">
    <text evidence="5">Required for morphogenesis and for the elongation of the flagellar filament by facilitating polymerization of the flagellin monomers at the tip of growing filament. Forms a capping structure, which prevents flagellin subunits (transported through the central channel of the flagellum) from leaking out without polymerization at the distal end.</text>
</comment>
<dbReference type="PANTHER" id="PTHR30288:SF0">
    <property type="entry name" value="FLAGELLAR HOOK-ASSOCIATED PROTEIN 2"/>
    <property type="match status" value="1"/>
</dbReference>
<dbReference type="InterPro" id="IPR003481">
    <property type="entry name" value="FliD_N"/>
</dbReference>
<comment type="caution">
    <text evidence="8">The sequence shown here is derived from an EMBL/GenBank/DDBJ whole genome shotgun (WGS) entry which is preliminary data.</text>
</comment>
<comment type="subcellular location">
    <subcellularLocation>
        <location evidence="5">Secreted</location>
    </subcellularLocation>
    <subcellularLocation>
        <location evidence="5">Bacterial flagellum</location>
    </subcellularLocation>
</comment>
<organism evidence="8 9">
    <name type="scientific">Sinomonas halotolerans</name>
    <dbReference type="NCBI Taxonomy" id="1644133"/>
    <lineage>
        <taxon>Bacteria</taxon>
        <taxon>Bacillati</taxon>
        <taxon>Actinomycetota</taxon>
        <taxon>Actinomycetes</taxon>
        <taxon>Micrococcales</taxon>
        <taxon>Micrococcaceae</taxon>
        <taxon>Sinomonas</taxon>
    </lineage>
</organism>
<dbReference type="PANTHER" id="PTHR30288">
    <property type="entry name" value="FLAGELLAR CAP/ASSEMBLY PROTEIN FLID"/>
    <property type="match status" value="1"/>
</dbReference>
<dbReference type="EMBL" id="JBDFRB010000005">
    <property type="protein sequence ID" value="MEN2744346.1"/>
    <property type="molecule type" value="Genomic_DNA"/>
</dbReference>
<dbReference type="Pfam" id="PF02465">
    <property type="entry name" value="FliD_N"/>
    <property type="match status" value="1"/>
</dbReference>